<feature type="compositionally biased region" description="Low complexity" evidence="7">
    <location>
        <begin position="378"/>
        <end position="389"/>
    </location>
</feature>
<dbReference type="InterPro" id="IPR017970">
    <property type="entry name" value="Homeobox_CS"/>
</dbReference>
<evidence type="ECO:0000256" key="3">
    <source>
        <dbReference type="ARBA" id="ARBA00023242"/>
    </source>
</evidence>
<dbReference type="AlphaFoldDB" id="A0A813W2D1"/>
<dbReference type="EMBL" id="CAJNOG010000054">
    <property type="protein sequence ID" value="CAF0854535.1"/>
    <property type="molecule type" value="Genomic_DNA"/>
</dbReference>
<dbReference type="Gene3D" id="1.10.10.60">
    <property type="entry name" value="Homeodomain-like"/>
    <property type="match status" value="1"/>
</dbReference>
<feature type="domain" description="Homeobox" evidence="8">
    <location>
        <begin position="281"/>
        <end position="341"/>
    </location>
</feature>
<feature type="compositionally biased region" description="Low complexity" evidence="7">
    <location>
        <begin position="348"/>
        <end position="371"/>
    </location>
</feature>
<dbReference type="GO" id="GO:0000981">
    <property type="term" value="F:DNA-binding transcription factor activity, RNA polymerase II-specific"/>
    <property type="evidence" value="ECO:0007669"/>
    <property type="project" value="InterPro"/>
</dbReference>
<dbReference type="GO" id="GO:0005634">
    <property type="term" value="C:nucleus"/>
    <property type="evidence" value="ECO:0007669"/>
    <property type="project" value="UniProtKB-SubCell"/>
</dbReference>
<dbReference type="InterPro" id="IPR000047">
    <property type="entry name" value="HTH_motif"/>
</dbReference>
<proteinExistence type="inferred from homology"/>
<keyword evidence="1 5" id="KW-0238">DNA-binding</keyword>
<feature type="region of interest" description="Disordered" evidence="7">
    <location>
        <begin position="411"/>
        <end position="462"/>
    </location>
</feature>
<dbReference type="PANTHER" id="PTHR24331:SF0">
    <property type="entry name" value="DBX"/>
    <property type="match status" value="1"/>
</dbReference>
<evidence type="ECO:0000256" key="1">
    <source>
        <dbReference type="ARBA" id="ARBA00023125"/>
    </source>
</evidence>
<dbReference type="PRINTS" id="PR00024">
    <property type="entry name" value="HOMEOBOX"/>
</dbReference>
<feature type="region of interest" description="Disordered" evidence="7">
    <location>
        <begin position="1"/>
        <end position="32"/>
    </location>
</feature>
<dbReference type="InterPro" id="IPR009057">
    <property type="entry name" value="Homeodomain-like_sf"/>
</dbReference>
<dbReference type="InterPro" id="IPR020479">
    <property type="entry name" value="HD_metazoa"/>
</dbReference>
<protein>
    <recommendedName>
        <fullName evidence="8">Homeobox domain-containing protein</fullName>
    </recommendedName>
</protein>
<dbReference type="PROSITE" id="PS00027">
    <property type="entry name" value="HOMEOBOX_1"/>
    <property type="match status" value="1"/>
</dbReference>
<feature type="compositionally biased region" description="Low complexity" evidence="7">
    <location>
        <begin position="73"/>
        <end position="89"/>
    </location>
</feature>
<feature type="DNA-binding region" description="Homeobox" evidence="5">
    <location>
        <begin position="283"/>
        <end position="342"/>
    </location>
</feature>
<evidence type="ECO:0000259" key="8">
    <source>
        <dbReference type="PROSITE" id="PS50071"/>
    </source>
</evidence>
<dbReference type="CDD" id="cd00086">
    <property type="entry name" value="homeodomain"/>
    <property type="match status" value="1"/>
</dbReference>
<dbReference type="InterPro" id="IPR051662">
    <property type="entry name" value="H2.0_Homeobox_NeuralPatt"/>
</dbReference>
<dbReference type="FunFam" id="1.10.10.60:FF:000769">
    <property type="match status" value="1"/>
</dbReference>
<dbReference type="PROSITE" id="PS50071">
    <property type="entry name" value="HOMEOBOX_2"/>
    <property type="match status" value="1"/>
</dbReference>
<feature type="compositionally biased region" description="Acidic residues" evidence="7">
    <location>
        <begin position="426"/>
        <end position="449"/>
    </location>
</feature>
<reference evidence="9" key="1">
    <citation type="submission" date="2021-02" db="EMBL/GenBank/DDBJ databases">
        <authorList>
            <person name="Nowell W R."/>
        </authorList>
    </citation>
    <scope>NUCLEOTIDE SEQUENCE</scope>
</reference>
<dbReference type="SMART" id="SM00389">
    <property type="entry name" value="HOX"/>
    <property type="match status" value="1"/>
</dbReference>
<comment type="similarity">
    <text evidence="4">Belongs to the H2.0 homeobox family.</text>
</comment>
<dbReference type="GO" id="GO:0003677">
    <property type="term" value="F:DNA binding"/>
    <property type="evidence" value="ECO:0007669"/>
    <property type="project" value="UniProtKB-UniRule"/>
</dbReference>
<feature type="region of interest" description="Disordered" evidence="7">
    <location>
        <begin position="125"/>
        <end position="144"/>
    </location>
</feature>
<dbReference type="InterPro" id="IPR001356">
    <property type="entry name" value="HD"/>
</dbReference>
<evidence type="ECO:0000313" key="10">
    <source>
        <dbReference type="Proteomes" id="UP000663845"/>
    </source>
</evidence>
<name>A0A813W2D1_9BILA</name>
<keyword evidence="2 5" id="KW-0371">Homeobox</keyword>
<dbReference type="PANTHER" id="PTHR24331">
    <property type="entry name" value="DBX"/>
    <property type="match status" value="1"/>
</dbReference>
<evidence type="ECO:0000256" key="7">
    <source>
        <dbReference type="SAM" id="MobiDB-lite"/>
    </source>
</evidence>
<dbReference type="SUPFAM" id="SSF46689">
    <property type="entry name" value="Homeodomain-like"/>
    <property type="match status" value="1"/>
</dbReference>
<feature type="region of interest" description="Disordered" evidence="7">
    <location>
        <begin position="341"/>
        <end position="389"/>
    </location>
</feature>
<evidence type="ECO:0000256" key="6">
    <source>
        <dbReference type="RuleBase" id="RU000682"/>
    </source>
</evidence>
<feature type="compositionally biased region" description="Polar residues" evidence="7">
    <location>
        <begin position="453"/>
        <end position="462"/>
    </location>
</feature>
<keyword evidence="3 5" id="KW-0539">Nucleus</keyword>
<evidence type="ECO:0000313" key="9">
    <source>
        <dbReference type="EMBL" id="CAF0854535.1"/>
    </source>
</evidence>
<comment type="caution">
    <text evidence="9">The sequence shown here is derived from an EMBL/GenBank/DDBJ whole genome shotgun (WGS) entry which is preliminary data.</text>
</comment>
<feature type="compositionally biased region" description="Low complexity" evidence="7">
    <location>
        <begin position="105"/>
        <end position="118"/>
    </location>
</feature>
<feature type="compositionally biased region" description="Low complexity" evidence="7">
    <location>
        <begin position="131"/>
        <end position="144"/>
    </location>
</feature>
<dbReference type="PRINTS" id="PR00031">
    <property type="entry name" value="HTHREPRESSR"/>
</dbReference>
<dbReference type="Pfam" id="PF00046">
    <property type="entry name" value="Homeodomain"/>
    <property type="match status" value="1"/>
</dbReference>
<feature type="region of interest" description="Disordered" evidence="7">
    <location>
        <begin position="72"/>
        <end position="120"/>
    </location>
</feature>
<sequence>MKRNPTNDNEDELTSTSVIAMRTNDHKKLLPPRKKLKFGVDAILGTPADNESSFDAGSESDDDLRHKIRVHVESPISTSSSVSSSEPSIAKSPHFKPPFPAHLNSSSPSSDQHSLPPSALLSHPMYAHLNSSSPSSDQHSLPPSALLSHPMYGSSVYIPFNCLTANNNNNGITGSSREHNNEQQQQQQNLHDRLFLQMASVNRQHHLSFDGHPPPPNGLWRPSLRPFIGNQPGSYFGNSVSPSMGGSTPSLLNGTAPPNGLYLPPPPSSIFWPLGLRSKPRRGMLRRAVFSDQQRKGLEVAFLKQKYISKPERKKLAQRLGLKDSQVKIWFQNRRMKWRNTKERELLTSNSTNNNNNTTATNNNNNNNNNNFTDGTESTSSTKNSTSNDKNDLCNLSNDCCDCQQQQQQQQKDDVTPFCHSLLNNDGDDDDDDETNNSDVDVNSDDEANNSDINVNNDLRRP</sequence>
<evidence type="ECO:0000256" key="2">
    <source>
        <dbReference type="ARBA" id="ARBA00023155"/>
    </source>
</evidence>
<evidence type="ECO:0000256" key="4">
    <source>
        <dbReference type="ARBA" id="ARBA00038504"/>
    </source>
</evidence>
<dbReference type="Proteomes" id="UP000663845">
    <property type="component" value="Unassembled WGS sequence"/>
</dbReference>
<comment type="subcellular location">
    <subcellularLocation>
        <location evidence="5 6">Nucleus</location>
    </subcellularLocation>
</comment>
<organism evidence="9 10">
    <name type="scientific">Adineta steineri</name>
    <dbReference type="NCBI Taxonomy" id="433720"/>
    <lineage>
        <taxon>Eukaryota</taxon>
        <taxon>Metazoa</taxon>
        <taxon>Spiralia</taxon>
        <taxon>Gnathifera</taxon>
        <taxon>Rotifera</taxon>
        <taxon>Eurotatoria</taxon>
        <taxon>Bdelloidea</taxon>
        <taxon>Adinetida</taxon>
        <taxon>Adinetidae</taxon>
        <taxon>Adineta</taxon>
    </lineage>
</organism>
<evidence type="ECO:0000256" key="5">
    <source>
        <dbReference type="PROSITE-ProRule" id="PRU00108"/>
    </source>
</evidence>
<accession>A0A813W2D1</accession>
<gene>
    <name evidence="9" type="ORF">JYZ213_LOCUS8088</name>
</gene>